<keyword evidence="3" id="KW-1185">Reference proteome</keyword>
<evidence type="ECO:0000313" key="3">
    <source>
        <dbReference type="Proteomes" id="UP001207605"/>
    </source>
</evidence>
<keyword evidence="1" id="KW-1133">Transmembrane helix</keyword>
<comment type="caution">
    <text evidence="2">The sequence shown here is derived from an EMBL/GenBank/DDBJ whole genome shotgun (WGS) entry which is preliminary data.</text>
</comment>
<dbReference type="Pfam" id="PF12725">
    <property type="entry name" value="DUF3810"/>
    <property type="match status" value="1"/>
</dbReference>
<protein>
    <submittedName>
        <fullName evidence="2">DUF3810 domain-containing protein</fullName>
    </submittedName>
</protein>
<dbReference type="Proteomes" id="UP001207605">
    <property type="component" value="Unassembled WGS sequence"/>
</dbReference>
<keyword evidence="1" id="KW-0812">Transmembrane</keyword>
<dbReference type="EMBL" id="JAOQJV010000024">
    <property type="protein sequence ID" value="MCU6701046.1"/>
    <property type="molecule type" value="Genomic_DNA"/>
</dbReference>
<reference evidence="2 3" key="1">
    <citation type="journal article" date="2021" name="ISME Commun">
        <title>Automated analysis of genomic sequences facilitates high-throughput and comprehensive description of bacteria.</title>
        <authorList>
            <person name="Hitch T.C.A."/>
        </authorList>
    </citation>
    <scope>NUCLEOTIDE SEQUENCE [LARGE SCALE GENOMIC DNA]</scope>
    <source>
        <strain evidence="2 3">Sanger_02</strain>
    </source>
</reference>
<keyword evidence="1" id="KW-0472">Membrane</keyword>
<organism evidence="2 3">
    <name type="scientific">Dorea ammoniilytica</name>
    <dbReference type="NCBI Taxonomy" id="2981788"/>
    <lineage>
        <taxon>Bacteria</taxon>
        <taxon>Bacillati</taxon>
        <taxon>Bacillota</taxon>
        <taxon>Clostridia</taxon>
        <taxon>Lachnospirales</taxon>
        <taxon>Lachnospiraceae</taxon>
        <taxon>Dorea</taxon>
    </lineage>
</organism>
<proteinExistence type="predicted"/>
<evidence type="ECO:0000256" key="1">
    <source>
        <dbReference type="SAM" id="Phobius"/>
    </source>
</evidence>
<sequence>MAQWYSEHIYPWIVSLIGRFFGIFPFSVAEFLLYAGILLLIGSLVRIIYRLIKKKADKKEGLRYLRRLGITALILAVLYMTNCGINYHRNSFAESIRLKADTYTVDELKGVCVDLTERINTYAGQVERDVDGVMVLSGNEREEAVAAMERLGEKWDVLAGYYPKPKPLAFSAFLSVQNLTGIYSPFTVEANYNQDMTPYNIPFTACHELSHLRGFMQEEEANFIAWLACKDAPETELQYSGSMLAWIHCMNVLYEEDRAAWSEIREILSEEADVDLRENSKFWDKWDGAVAEVSEQINDNYLKANGQKDGVQSYGRMADLVVAYYLWEE</sequence>
<gene>
    <name evidence="2" type="ORF">OCV65_12500</name>
</gene>
<accession>A0ABT2S8Y5</accession>
<evidence type="ECO:0000313" key="2">
    <source>
        <dbReference type="EMBL" id="MCU6701046.1"/>
    </source>
</evidence>
<name>A0ABT2S8Y5_9FIRM</name>
<dbReference type="InterPro" id="IPR024294">
    <property type="entry name" value="DUF3810"/>
</dbReference>
<feature type="transmembrane region" description="Helical" evidence="1">
    <location>
        <begin position="64"/>
        <end position="81"/>
    </location>
</feature>
<dbReference type="RefSeq" id="WP_262582325.1">
    <property type="nucleotide sequence ID" value="NZ_JAOQJV010000024.1"/>
</dbReference>